<dbReference type="PIRSF" id="PIRSF005087">
    <property type="entry name" value="NrdI"/>
    <property type="match status" value="1"/>
</dbReference>
<dbReference type="Gene3D" id="3.40.50.360">
    <property type="match status" value="1"/>
</dbReference>
<dbReference type="SUPFAM" id="SSF52218">
    <property type="entry name" value="Flavoproteins"/>
    <property type="match status" value="1"/>
</dbReference>
<sequence>MKIAYLSLTGNVRDFVEKTGLSSIEINYNGPYEEVGEPFVVIVPSYDEMITEKVSLFVQFGSNEQNLLGFIGSGNLNFDHDYCFNAKDLAKNFQKPLLYTFEFSGTPNDVYQFKEALNQYAGAGIK</sequence>
<dbReference type="PANTHER" id="PTHR37297:SF1">
    <property type="entry name" value="PROTEIN NRDI"/>
    <property type="match status" value="1"/>
</dbReference>
<proteinExistence type="predicted"/>
<dbReference type="InterPro" id="IPR004465">
    <property type="entry name" value="RNR_NrdI"/>
</dbReference>
<protein>
    <submittedName>
        <fullName evidence="1">Ribonucleotide reductase stimulatory protein</fullName>
    </submittedName>
</protein>
<evidence type="ECO:0000313" key="1">
    <source>
        <dbReference type="EMBL" id="KYG29643.1"/>
    </source>
</evidence>
<dbReference type="NCBIfam" id="TIGR00333">
    <property type="entry name" value="nrdI"/>
    <property type="match status" value="1"/>
</dbReference>
<dbReference type="AlphaFoldDB" id="A0A161Q273"/>
<dbReference type="Pfam" id="PF07972">
    <property type="entry name" value="Flavodoxin_NdrI"/>
    <property type="match status" value="1"/>
</dbReference>
<evidence type="ECO:0000313" key="2">
    <source>
        <dbReference type="Proteomes" id="UP000075806"/>
    </source>
</evidence>
<dbReference type="Proteomes" id="UP000075806">
    <property type="component" value="Unassembled WGS sequence"/>
</dbReference>
<accession>A0A161Q273</accession>
<dbReference type="InterPro" id="IPR029039">
    <property type="entry name" value="Flavoprotein-like_sf"/>
</dbReference>
<dbReference type="RefSeq" id="WP_061949434.1">
    <property type="nucleotide sequence ID" value="NZ_LTAO01000023.1"/>
</dbReference>
<organism evidence="1 2">
    <name type="scientific">Alkalihalobacillus trypoxylicola</name>
    <dbReference type="NCBI Taxonomy" id="519424"/>
    <lineage>
        <taxon>Bacteria</taxon>
        <taxon>Bacillati</taxon>
        <taxon>Bacillota</taxon>
        <taxon>Bacilli</taxon>
        <taxon>Bacillales</taxon>
        <taxon>Bacillaceae</taxon>
        <taxon>Alkalihalobacillus</taxon>
    </lineage>
</organism>
<name>A0A161Q273_9BACI</name>
<reference evidence="1" key="1">
    <citation type="submission" date="2016-02" db="EMBL/GenBank/DDBJ databases">
        <title>Genome sequence of Bacillus trypoxylicola KCTC 13244(T).</title>
        <authorList>
            <person name="Jeong H."/>
            <person name="Park S.-H."/>
            <person name="Choi S.-K."/>
        </authorList>
    </citation>
    <scope>NUCLEOTIDE SEQUENCE [LARGE SCALE GENOMIC DNA]</scope>
    <source>
        <strain evidence="1">KCTC 13244</strain>
    </source>
</reference>
<comment type="caution">
    <text evidence="1">The sequence shown here is derived from an EMBL/GenBank/DDBJ whole genome shotgun (WGS) entry which is preliminary data.</text>
</comment>
<keyword evidence="2" id="KW-1185">Reference proteome</keyword>
<gene>
    <name evidence="1" type="ORF">AZF04_09035</name>
</gene>
<dbReference type="OrthoDB" id="350535at2"/>
<dbReference type="GO" id="GO:0010181">
    <property type="term" value="F:FMN binding"/>
    <property type="evidence" value="ECO:0007669"/>
    <property type="project" value="InterPro"/>
</dbReference>
<dbReference type="EMBL" id="LTAO01000023">
    <property type="protein sequence ID" value="KYG29643.1"/>
    <property type="molecule type" value="Genomic_DNA"/>
</dbReference>
<dbReference type="STRING" id="519424.AZF04_09035"/>
<dbReference type="PANTHER" id="PTHR37297">
    <property type="entry name" value="PROTEIN NRDI"/>
    <property type="match status" value="1"/>
</dbReference>